<sequence>MARKRFHLVRGVLALCCVFKLTACATGVDVAPPQANSSAEWMNVCTDWDEWDKAGPAFRVFGNTYYVGTCGISAILITSNDGHILIDGGTEAGADLIINNIEALGFSLSDVKLLLHSHEHFDHVAGLAKLQQRSGAKLLASPEAAPVLRTGTVADNDPQAGMHADFPATRVDGIIQAGEIVKLGGLALTPIATPGHTHGALSWQWQSCENNRCVSMVYADSLSPVSSDSYHFSDHSDYVDAYQQGLKKLAALDCQLLMTPHPSASKMRERLAQVEGLIDPKGCKVYAADVVNRLNKRLDKEKFKQ</sequence>
<dbReference type="InterPro" id="IPR050855">
    <property type="entry name" value="NDM-1-like"/>
</dbReference>
<dbReference type="Pfam" id="PF00753">
    <property type="entry name" value="Lactamase_B"/>
    <property type="match status" value="1"/>
</dbReference>
<dbReference type="SMART" id="SM00849">
    <property type="entry name" value="Lactamase_B"/>
    <property type="match status" value="1"/>
</dbReference>
<dbReference type="PANTHER" id="PTHR42951">
    <property type="entry name" value="METALLO-BETA-LACTAMASE DOMAIN-CONTAINING"/>
    <property type="match status" value="1"/>
</dbReference>
<evidence type="ECO:0000313" key="3">
    <source>
        <dbReference type="EMBL" id="KXI30715.1"/>
    </source>
</evidence>
<name>A0A136A646_9ALTE</name>
<dbReference type="Proteomes" id="UP000070299">
    <property type="component" value="Unassembled WGS sequence"/>
</dbReference>
<dbReference type="InterPro" id="IPR036866">
    <property type="entry name" value="RibonucZ/Hydroxyglut_hydro"/>
</dbReference>
<reference evidence="4" key="1">
    <citation type="submission" date="2016-02" db="EMBL/GenBank/DDBJ databases">
        <authorList>
            <person name="Schultz-Johansen M."/>
            <person name="Glaring M.A."/>
            <person name="Bech P.K."/>
            <person name="Stougaard P."/>
        </authorList>
    </citation>
    <scope>NUCLEOTIDE SEQUENCE [LARGE SCALE GENOMIC DNA]</scope>
    <source>
        <strain evidence="4">S66</strain>
    </source>
</reference>
<dbReference type="Gene3D" id="3.60.15.10">
    <property type="entry name" value="Ribonuclease Z/Hydroxyacylglutathione hydrolase-like"/>
    <property type="match status" value="1"/>
</dbReference>
<organism evidence="3 4">
    <name type="scientific">Paraglaciecola hydrolytica</name>
    <dbReference type="NCBI Taxonomy" id="1799789"/>
    <lineage>
        <taxon>Bacteria</taxon>
        <taxon>Pseudomonadati</taxon>
        <taxon>Pseudomonadota</taxon>
        <taxon>Gammaproteobacteria</taxon>
        <taxon>Alteromonadales</taxon>
        <taxon>Alteromonadaceae</taxon>
        <taxon>Paraglaciecola</taxon>
    </lineage>
</organism>
<protein>
    <submittedName>
        <fullName evidence="3">Subclass B3 metallo-beta-lactamase</fullName>
    </submittedName>
</protein>
<evidence type="ECO:0000259" key="2">
    <source>
        <dbReference type="SMART" id="SM00849"/>
    </source>
</evidence>
<dbReference type="CDD" id="cd16315">
    <property type="entry name" value="EVM-1-like_MBL-B3"/>
    <property type="match status" value="1"/>
</dbReference>
<dbReference type="NCBIfam" id="NF033105">
    <property type="entry name" value="bla_subclass_B3"/>
    <property type="match status" value="1"/>
</dbReference>
<dbReference type="NCBIfam" id="NF012229">
    <property type="entry name" value="bla_class_B_core"/>
    <property type="match status" value="1"/>
</dbReference>
<evidence type="ECO:0000256" key="1">
    <source>
        <dbReference type="SAM" id="SignalP"/>
    </source>
</evidence>
<feature type="chain" id="PRO_5007469467" evidence="1">
    <location>
        <begin position="26"/>
        <end position="305"/>
    </location>
</feature>
<dbReference type="InterPro" id="IPR001279">
    <property type="entry name" value="Metallo-B-lactamas"/>
</dbReference>
<keyword evidence="4" id="KW-1185">Reference proteome</keyword>
<accession>A0A136A646</accession>
<dbReference type="SUPFAM" id="SSF56281">
    <property type="entry name" value="Metallo-hydrolase/oxidoreductase"/>
    <property type="match status" value="1"/>
</dbReference>
<dbReference type="EMBL" id="LSNE01000002">
    <property type="protein sequence ID" value="KXI30715.1"/>
    <property type="molecule type" value="Genomic_DNA"/>
</dbReference>
<gene>
    <name evidence="3" type="ORF">AX660_04630</name>
</gene>
<feature type="domain" description="Metallo-beta-lactamase" evidence="2">
    <location>
        <begin position="71"/>
        <end position="261"/>
    </location>
</feature>
<dbReference type="PANTHER" id="PTHR42951:SF17">
    <property type="entry name" value="METALLO-BETA-LACTAMASE DOMAIN-CONTAINING PROTEIN"/>
    <property type="match status" value="1"/>
</dbReference>
<evidence type="ECO:0000313" key="4">
    <source>
        <dbReference type="Proteomes" id="UP000070299"/>
    </source>
</evidence>
<dbReference type="AlphaFoldDB" id="A0A136A646"/>
<dbReference type="OrthoDB" id="9815874at2"/>
<proteinExistence type="predicted"/>
<keyword evidence="1" id="KW-0732">Signal</keyword>
<dbReference type="STRING" id="1799789.AX660_04630"/>
<feature type="signal peptide" evidence="1">
    <location>
        <begin position="1"/>
        <end position="25"/>
    </location>
</feature>
<comment type="caution">
    <text evidence="3">The sequence shown here is derived from an EMBL/GenBank/DDBJ whole genome shotgun (WGS) entry which is preliminary data.</text>
</comment>